<sequence length="227" mass="26495">MRGLEYEQLNTSTSIVQDNGMDFGEARLELPCDKFRSRFTFGIVTAFQYKWFVICWVCTFLSFVLCVTVSNETGSALLIMLYVYLQIFSIIFSIFVNTAIFLKFRMSQEDKMKFYSEIVNNRPYSNDKSWDVVCYNMISYFKESGLHNALYDGADCHSLFQWLLKDNKDGKIDIQTDTVEDASTLLAKDAIDKSKLIYLETAREKAYLIYLQSENSYWVKKYPELAQ</sequence>
<gene>
    <name evidence="2" type="ORF">KASA_0P06776G</name>
</gene>
<keyword evidence="1" id="KW-0812">Transmembrane</keyword>
<dbReference type="EMBL" id="FXLY01000003">
    <property type="protein sequence ID" value="SMN19457.1"/>
    <property type="molecule type" value="Genomic_DNA"/>
</dbReference>
<evidence type="ECO:0000313" key="2">
    <source>
        <dbReference type="EMBL" id="SMN19457.1"/>
    </source>
</evidence>
<proteinExistence type="predicted"/>
<name>A0A1X7R1A9_9SACH</name>
<dbReference type="AlphaFoldDB" id="A0A1X7R1A9"/>
<feature type="transmembrane region" description="Helical" evidence="1">
    <location>
        <begin position="76"/>
        <end position="102"/>
    </location>
</feature>
<keyword evidence="3" id="KW-1185">Reference proteome</keyword>
<evidence type="ECO:0000313" key="3">
    <source>
        <dbReference type="Proteomes" id="UP000196158"/>
    </source>
</evidence>
<dbReference type="OrthoDB" id="4056488at2759"/>
<dbReference type="Proteomes" id="UP000196158">
    <property type="component" value="Unassembled WGS sequence"/>
</dbReference>
<keyword evidence="1" id="KW-0472">Membrane</keyword>
<reference evidence="2 3" key="1">
    <citation type="submission" date="2017-04" db="EMBL/GenBank/DDBJ databases">
        <authorList>
            <person name="Afonso C.L."/>
            <person name="Miller P.J."/>
            <person name="Scott M.A."/>
            <person name="Spackman E."/>
            <person name="Goraichik I."/>
            <person name="Dimitrov K.M."/>
            <person name="Suarez D.L."/>
            <person name="Swayne D.E."/>
        </authorList>
    </citation>
    <scope>NUCLEOTIDE SEQUENCE [LARGE SCALE GENOMIC DNA]</scope>
</reference>
<evidence type="ECO:0000256" key="1">
    <source>
        <dbReference type="SAM" id="Phobius"/>
    </source>
</evidence>
<keyword evidence="1" id="KW-1133">Transmembrane helix</keyword>
<accession>A0A1X7R1A9</accession>
<dbReference type="Pfam" id="PF00674">
    <property type="entry name" value="DUP"/>
    <property type="match status" value="1"/>
</dbReference>
<feature type="transmembrane region" description="Helical" evidence="1">
    <location>
        <begin position="51"/>
        <end position="70"/>
    </location>
</feature>
<organism evidence="2 3">
    <name type="scientific">Maudiozyma saulgeensis</name>
    <dbReference type="NCBI Taxonomy" id="1789683"/>
    <lineage>
        <taxon>Eukaryota</taxon>
        <taxon>Fungi</taxon>
        <taxon>Dikarya</taxon>
        <taxon>Ascomycota</taxon>
        <taxon>Saccharomycotina</taxon>
        <taxon>Saccharomycetes</taxon>
        <taxon>Saccharomycetales</taxon>
        <taxon>Saccharomycetaceae</taxon>
        <taxon>Maudiozyma</taxon>
    </lineage>
</organism>
<dbReference type="InterPro" id="IPR001142">
    <property type="entry name" value="DUP/COS"/>
</dbReference>
<protein>
    <submittedName>
        <fullName evidence="2">Uncharacterized protein</fullName>
    </submittedName>
</protein>